<feature type="compositionally biased region" description="Basic and acidic residues" evidence="1">
    <location>
        <begin position="27"/>
        <end position="43"/>
    </location>
</feature>
<keyword evidence="3" id="KW-1185">Reference proteome</keyword>
<gene>
    <name evidence="2" type="ORF">B0H17DRAFT_586886</name>
</gene>
<name>A0AAD7DGI4_MYCRO</name>
<reference evidence="2" key="1">
    <citation type="submission" date="2023-03" db="EMBL/GenBank/DDBJ databases">
        <title>Massive genome expansion in bonnet fungi (Mycena s.s.) driven by repeated elements and novel gene families across ecological guilds.</title>
        <authorList>
            <consortium name="Lawrence Berkeley National Laboratory"/>
            <person name="Harder C.B."/>
            <person name="Miyauchi S."/>
            <person name="Viragh M."/>
            <person name="Kuo A."/>
            <person name="Thoen E."/>
            <person name="Andreopoulos B."/>
            <person name="Lu D."/>
            <person name="Skrede I."/>
            <person name="Drula E."/>
            <person name="Henrissat B."/>
            <person name="Morin E."/>
            <person name="Kohler A."/>
            <person name="Barry K."/>
            <person name="LaButti K."/>
            <person name="Morin E."/>
            <person name="Salamov A."/>
            <person name="Lipzen A."/>
            <person name="Mereny Z."/>
            <person name="Hegedus B."/>
            <person name="Baldrian P."/>
            <person name="Stursova M."/>
            <person name="Weitz H."/>
            <person name="Taylor A."/>
            <person name="Grigoriev I.V."/>
            <person name="Nagy L.G."/>
            <person name="Martin F."/>
            <person name="Kauserud H."/>
        </authorList>
    </citation>
    <scope>NUCLEOTIDE SEQUENCE</scope>
    <source>
        <strain evidence="2">CBHHK067</strain>
    </source>
</reference>
<feature type="region of interest" description="Disordered" evidence="1">
    <location>
        <begin position="13"/>
        <end position="48"/>
    </location>
</feature>
<dbReference type="Gene3D" id="3.80.10.10">
    <property type="entry name" value="Ribonuclease Inhibitor"/>
    <property type="match status" value="1"/>
</dbReference>
<organism evidence="2 3">
    <name type="scientific">Mycena rosella</name>
    <name type="common">Pink bonnet</name>
    <name type="synonym">Agaricus rosellus</name>
    <dbReference type="NCBI Taxonomy" id="1033263"/>
    <lineage>
        <taxon>Eukaryota</taxon>
        <taxon>Fungi</taxon>
        <taxon>Dikarya</taxon>
        <taxon>Basidiomycota</taxon>
        <taxon>Agaricomycotina</taxon>
        <taxon>Agaricomycetes</taxon>
        <taxon>Agaricomycetidae</taxon>
        <taxon>Agaricales</taxon>
        <taxon>Marasmiineae</taxon>
        <taxon>Mycenaceae</taxon>
        <taxon>Mycena</taxon>
    </lineage>
</organism>
<dbReference type="AlphaFoldDB" id="A0AAD7DGI4"/>
<evidence type="ECO:0000256" key="1">
    <source>
        <dbReference type="SAM" id="MobiDB-lite"/>
    </source>
</evidence>
<dbReference type="EMBL" id="JARKIE010000063">
    <property type="protein sequence ID" value="KAJ7690732.1"/>
    <property type="molecule type" value="Genomic_DNA"/>
</dbReference>
<evidence type="ECO:0000313" key="3">
    <source>
        <dbReference type="Proteomes" id="UP001221757"/>
    </source>
</evidence>
<dbReference type="InterPro" id="IPR032675">
    <property type="entry name" value="LRR_dom_sf"/>
</dbReference>
<sequence>MFLIVFGSPEDTCLGRAHPSVPNGKSQEARSHNRTRPESHESQDTPIVDCHSMPSKLTSLADAWHSDNAKDLGREIATYLSDPQTPAELRESGYRRQISRLRRENSQLQDCIDDMHEELTHLWDLNNRQGALIEDFNLGKAAFKQPPQELLRIIFDFAIPPSFLLDPSVSYGPQSPWCQAVLAKLSLTSVCRDWYRVAKDMLYEDIAFRSVGQVSALFRTLKNQTAVDFGRMIRHIGVHCIILEEYSTVFHNDVKNVVARTPRLTSVTFNSPWPSPQPIGSMFKGMSWPITHLDCGLSVDYSDLHEHFVHLSSSLISLSLHISESQLIPHHPVYTLSRLETLRCACAGTASALPRLAERLVLPSLKTFVLQFVPHDSAHTLACLAFCKIHGPNLRTLGFRPAVASEGKYRGSTGLVTTIQSILESCPLLEHLIIPGALASSPELCHPKVQWLDFWTMYADSNSSFLDGIALPNFPAVKGIRQLIVSASLLFGHIPTAIPPRMNLGDPFEFSYPGLFLRHGNNRVYRTDTVDCLGADYDEDDISDRGYVLSSDSSSDDESSGSAEVDDSDEDWEADHESNLAMYDQLLN</sequence>
<accession>A0AAD7DGI4</accession>
<feature type="region of interest" description="Disordered" evidence="1">
    <location>
        <begin position="543"/>
        <end position="576"/>
    </location>
</feature>
<evidence type="ECO:0000313" key="2">
    <source>
        <dbReference type="EMBL" id="KAJ7690732.1"/>
    </source>
</evidence>
<comment type="caution">
    <text evidence="2">The sequence shown here is derived from an EMBL/GenBank/DDBJ whole genome shotgun (WGS) entry which is preliminary data.</text>
</comment>
<evidence type="ECO:0008006" key="4">
    <source>
        <dbReference type="Google" id="ProtNLM"/>
    </source>
</evidence>
<dbReference type="Proteomes" id="UP001221757">
    <property type="component" value="Unassembled WGS sequence"/>
</dbReference>
<proteinExistence type="predicted"/>
<protein>
    <recommendedName>
        <fullName evidence="4">F-box domain-containing protein</fullName>
    </recommendedName>
</protein>
<feature type="compositionally biased region" description="Acidic residues" evidence="1">
    <location>
        <begin position="554"/>
        <end position="574"/>
    </location>
</feature>